<keyword evidence="4" id="KW-0694">RNA-binding</keyword>
<dbReference type="GO" id="GO:0005840">
    <property type="term" value="C:ribosome"/>
    <property type="evidence" value="ECO:0007669"/>
    <property type="project" value="UniProtKB-KW"/>
</dbReference>
<dbReference type="PANTHER" id="PTHR11759">
    <property type="entry name" value="40S RIBOSOMAL PROTEIN S14/30S RIBOSOMAL PROTEIN S11"/>
    <property type="match status" value="1"/>
</dbReference>
<dbReference type="SUPFAM" id="SSF53137">
    <property type="entry name" value="Translational machinery components"/>
    <property type="match status" value="1"/>
</dbReference>
<sequence length="144" mass="14961">MGKKRVITKGGQSGDDAGEKSHNEPKAARHVSTGIAHIQATYNNTLILITDERGNALASASAGGVGFSGTRKATPYAAARVAEIVAEKAKRLGVTEISVRVSGVGSGRDSAVRSLANNGLGISSIRDITPIPHNGPRRPKVRRV</sequence>
<dbReference type="AlphaFoldDB" id="A0A1G2KYL1"/>
<accession>A0A1G2KYL1</accession>
<comment type="caution">
    <text evidence="6">The sequence shown here is derived from an EMBL/GenBank/DDBJ whole genome shotgun (WGS) entry which is preliminary data.</text>
</comment>
<dbReference type="GO" id="GO:1990904">
    <property type="term" value="C:ribonucleoprotein complex"/>
    <property type="evidence" value="ECO:0007669"/>
    <property type="project" value="UniProtKB-KW"/>
</dbReference>
<gene>
    <name evidence="4" type="primary">rpsK</name>
    <name evidence="6" type="ORF">A3J58_00235</name>
</gene>
<proteinExistence type="inferred from homology"/>
<dbReference type="GO" id="GO:0006412">
    <property type="term" value="P:translation"/>
    <property type="evidence" value="ECO:0007669"/>
    <property type="project" value="UniProtKB-UniRule"/>
</dbReference>
<comment type="function">
    <text evidence="4">Located on the platform of the 30S subunit, it bridges several disparate RNA helices of the 16S rRNA. Forms part of the Shine-Dalgarno cleft in the 70S ribosome.</text>
</comment>
<evidence type="ECO:0000313" key="6">
    <source>
        <dbReference type="EMBL" id="OHA04304.1"/>
    </source>
</evidence>
<evidence type="ECO:0000256" key="2">
    <source>
        <dbReference type="ARBA" id="ARBA00022980"/>
    </source>
</evidence>
<keyword evidence="2 4" id="KW-0689">Ribosomal protein</keyword>
<evidence type="ECO:0000313" key="7">
    <source>
        <dbReference type="Proteomes" id="UP000178510"/>
    </source>
</evidence>
<dbReference type="GO" id="GO:0003735">
    <property type="term" value="F:structural constituent of ribosome"/>
    <property type="evidence" value="ECO:0007669"/>
    <property type="project" value="InterPro"/>
</dbReference>
<dbReference type="HAMAP" id="MF_01310">
    <property type="entry name" value="Ribosomal_uS11"/>
    <property type="match status" value="1"/>
</dbReference>
<dbReference type="EMBL" id="MHQM01000002">
    <property type="protein sequence ID" value="OHA04304.1"/>
    <property type="molecule type" value="Genomic_DNA"/>
</dbReference>
<evidence type="ECO:0000256" key="4">
    <source>
        <dbReference type="HAMAP-Rule" id="MF_01310"/>
    </source>
</evidence>
<keyword evidence="3 4" id="KW-0687">Ribonucleoprotein</keyword>
<dbReference type="PIRSF" id="PIRSF002131">
    <property type="entry name" value="Ribosomal_S11"/>
    <property type="match status" value="1"/>
</dbReference>
<dbReference type="InterPro" id="IPR001971">
    <property type="entry name" value="Ribosomal_uS11"/>
</dbReference>
<dbReference type="Gene3D" id="3.30.420.80">
    <property type="entry name" value="Ribosomal protein S11"/>
    <property type="match status" value="1"/>
</dbReference>
<evidence type="ECO:0000256" key="5">
    <source>
        <dbReference type="SAM" id="MobiDB-lite"/>
    </source>
</evidence>
<evidence type="ECO:0000256" key="1">
    <source>
        <dbReference type="ARBA" id="ARBA00006194"/>
    </source>
</evidence>
<dbReference type="Pfam" id="PF00411">
    <property type="entry name" value="Ribosomal_S11"/>
    <property type="match status" value="1"/>
</dbReference>
<feature type="compositionally biased region" description="Basic and acidic residues" evidence="5">
    <location>
        <begin position="17"/>
        <end position="27"/>
    </location>
</feature>
<feature type="region of interest" description="Disordered" evidence="5">
    <location>
        <begin position="1"/>
        <end position="32"/>
    </location>
</feature>
<reference evidence="6 7" key="1">
    <citation type="journal article" date="2016" name="Nat. Commun.">
        <title>Thousands of microbial genomes shed light on interconnected biogeochemical processes in an aquifer system.</title>
        <authorList>
            <person name="Anantharaman K."/>
            <person name="Brown C.T."/>
            <person name="Hug L.A."/>
            <person name="Sharon I."/>
            <person name="Castelle C.J."/>
            <person name="Probst A.J."/>
            <person name="Thomas B.C."/>
            <person name="Singh A."/>
            <person name="Wilkins M.J."/>
            <person name="Karaoz U."/>
            <person name="Brodie E.L."/>
            <person name="Williams K.H."/>
            <person name="Hubbard S.S."/>
            <person name="Banfield J.F."/>
        </authorList>
    </citation>
    <scope>NUCLEOTIDE SEQUENCE [LARGE SCALE GENOMIC DNA]</scope>
</reference>
<protein>
    <recommendedName>
        <fullName evidence="4">Small ribosomal subunit protein uS11</fullName>
    </recommendedName>
</protein>
<evidence type="ECO:0000256" key="3">
    <source>
        <dbReference type="ARBA" id="ARBA00023274"/>
    </source>
</evidence>
<comment type="subunit">
    <text evidence="4">Part of the 30S ribosomal subunit. Interacts with proteins S7 and S18. Binds to IF-3.</text>
</comment>
<organism evidence="6 7">
    <name type="scientific">Candidatus Sungbacteria bacterium RIFCSPHIGHO2_02_FULL_52_23</name>
    <dbReference type="NCBI Taxonomy" id="1802274"/>
    <lineage>
        <taxon>Bacteria</taxon>
        <taxon>Candidatus Sungiibacteriota</taxon>
    </lineage>
</organism>
<dbReference type="STRING" id="1802274.A3J58_00235"/>
<dbReference type="GO" id="GO:0019843">
    <property type="term" value="F:rRNA binding"/>
    <property type="evidence" value="ECO:0007669"/>
    <property type="project" value="UniProtKB-UniRule"/>
</dbReference>
<dbReference type="Proteomes" id="UP000178510">
    <property type="component" value="Unassembled WGS sequence"/>
</dbReference>
<keyword evidence="4" id="KW-0699">rRNA-binding</keyword>
<dbReference type="InterPro" id="IPR036967">
    <property type="entry name" value="Ribosomal_uS11_sf"/>
</dbReference>
<dbReference type="NCBIfam" id="NF003698">
    <property type="entry name" value="PRK05309.1"/>
    <property type="match status" value="1"/>
</dbReference>
<comment type="similarity">
    <text evidence="1 4">Belongs to the universal ribosomal protein uS11 family.</text>
</comment>
<name>A0A1G2KYL1_9BACT</name>